<sequence length="106" mass="11576">GFLLPENQIMPTARETWEAIKVIATHTLSVPWEQGWERGDSTIRGEMEGSIRSSAPSPSFHSPPSPSCHDHDQLCGAWAAGGACDTWPEMRQRCPASCGLCRPSNI</sequence>
<evidence type="ECO:0000313" key="4">
    <source>
        <dbReference type="EMBL" id="GMT08535.1"/>
    </source>
</evidence>
<evidence type="ECO:0000256" key="1">
    <source>
        <dbReference type="PROSITE-ProRule" id="PRU01005"/>
    </source>
</evidence>
<feature type="compositionally biased region" description="Low complexity" evidence="2">
    <location>
        <begin position="50"/>
        <end position="60"/>
    </location>
</feature>
<gene>
    <name evidence="4" type="ORF">PENTCL1PPCAC_30709</name>
</gene>
<protein>
    <recommendedName>
        <fullName evidence="3">ShKT domain-containing protein</fullName>
    </recommendedName>
</protein>
<proteinExistence type="predicted"/>
<reference evidence="4" key="1">
    <citation type="submission" date="2023-10" db="EMBL/GenBank/DDBJ databases">
        <title>Genome assembly of Pristionchus species.</title>
        <authorList>
            <person name="Yoshida K."/>
            <person name="Sommer R.J."/>
        </authorList>
    </citation>
    <scope>NUCLEOTIDE SEQUENCE</scope>
    <source>
        <strain evidence="4">RS0144</strain>
    </source>
</reference>
<comment type="caution">
    <text evidence="1">Lacks conserved residue(s) required for the propagation of feature annotation.</text>
</comment>
<dbReference type="SMART" id="SM00254">
    <property type="entry name" value="ShKT"/>
    <property type="match status" value="1"/>
</dbReference>
<dbReference type="Gene3D" id="1.10.10.1940">
    <property type="match status" value="1"/>
</dbReference>
<name>A0AAV5URS8_9BILA</name>
<dbReference type="InterPro" id="IPR003582">
    <property type="entry name" value="ShKT_dom"/>
</dbReference>
<dbReference type="EMBL" id="BTSX01000112">
    <property type="protein sequence ID" value="GMT08535.1"/>
    <property type="molecule type" value="Genomic_DNA"/>
</dbReference>
<feature type="non-terminal residue" evidence="4">
    <location>
        <position position="1"/>
    </location>
</feature>
<comment type="caution">
    <text evidence="4">The sequence shown here is derived from an EMBL/GenBank/DDBJ whole genome shotgun (WGS) entry which is preliminary data.</text>
</comment>
<accession>A0AAV5URS8</accession>
<dbReference type="AlphaFoldDB" id="A0AAV5URS8"/>
<feature type="domain" description="ShKT" evidence="3">
    <location>
        <begin position="68"/>
        <end position="101"/>
    </location>
</feature>
<evidence type="ECO:0000313" key="5">
    <source>
        <dbReference type="Proteomes" id="UP001432027"/>
    </source>
</evidence>
<dbReference type="Pfam" id="PF01549">
    <property type="entry name" value="ShK"/>
    <property type="match status" value="1"/>
</dbReference>
<organism evidence="4 5">
    <name type="scientific">Pristionchus entomophagus</name>
    <dbReference type="NCBI Taxonomy" id="358040"/>
    <lineage>
        <taxon>Eukaryota</taxon>
        <taxon>Metazoa</taxon>
        <taxon>Ecdysozoa</taxon>
        <taxon>Nematoda</taxon>
        <taxon>Chromadorea</taxon>
        <taxon>Rhabditida</taxon>
        <taxon>Rhabditina</taxon>
        <taxon>Diplogasteromorpha</taxon>
        <taxon>Diplogasteroidea</taxon>
        <taxon>Neodiplogasteridae</taxon>
        <taxon>Pristionchus</taxon>
    </lineage>
</organism>
<evidence type="ECO:0000256" key="2">
    <source>
        <dbReference type="SAM" id="MobiDB-lite"/>
    </source>
</evidence>
<evidence type="ECO:0000259" key="3">
    <source>
        <dbReference type="PROSITE" id="PS51670"/>
    </source>
</evidence>
<feature type="region of interest" description="Disordered" evidence="2">
    <location>
        <begin position="47"/>
        <end position="66"/>
    </location>
</feature>
<dbReference type="Proteomes" id="UP001432027">
    <property type="component" value="Unassembled WGS sequence"/>
</dbReference>
<dbReference type="PROSITE" id="PS51670">
    <property type="entry name" value="SHKT"/>
    <property type="match status" value="1"/>
</dbReference>
<keyword evidence="5" id="KW-1185">Reference proteome</keyword>